<dbReference type="PANTHER" id="PTHR42847">
    <property type="entry name" value="ALKANESULFONATE MONOOXYGENASE"/>
    <property type="match status" value="1"/>
</dbReference>
<sequence length="296" mass="30674">MTALKVGVNLPSFGVDPVAGVAEHARRAEAAGLESLWVGDHLIPVGRPFLDSTLVLATAAAVTERIRVGFGVMVVALRQPAWTAKQVASLQHLSGGRVLLGVGSGGPVHGDAAWRAVGVPYAERGRRTDAVLDVLPGLIRGEPTEVNGERVTLSPGADVPPILIGGGLGTLRRTVLYGDEWYCALSGPDAIRAGVKRMREVADELGRPVPKLTAGASVGLGDVPAAEVDAQVRALTGYGMSEDEARAGLIVGSPRQAAERFAELADAGAHRVIGMPFPTDRLGQTDLLAETASLLA</sequence>
<accession>A0ABW2CBN4</accession>
<evidence type="ECO:0000313" key="6">
    <source>
        <dbReference type="EMBL" id="MFC6878364.1"/>
    </source>
</evidence>
<dbReference type="Proteomes" id="UP001596380">
    <property type="component" value="Unassembled WGS sequence"/>
</dbReference>
<keyword evidence="3 6" id="KW-0560">Oxidoreductase</keyword>
<evidence type="ECO:0000256" key="4">
    <source>
        <dbReference type="ARBA" id="ARBA00023033"/>
    </source>
</evidence>
<dbReference type="RefSeq" id="WP_160820010.1">
    <property type="nucleotide sequence ID" value="NZ_JBHSXE010000001.1"/>
</dbReference>
<protein>
    <submittedName>
        <fullName evidence="6">LLM class flavin-dependent oxidoreductase</fullName>
        <ecNumber evidence="6">1.-.-.-</ecNumber>
    </submittedName>
</protein>
<evidence type="ECO:0000256" key="2">
    <source>
        <dbReference type="ARBA" id="ARBA00022643"/>
    </source>
</evidence>
<dbReference type="Gene3D" id="3.20.20.30">
    <property type="entry name" value="Luciferase-like domain"/>
    <property type="match status" value="1"/>
</dbReference>
<name>A0ABW2CBN4_9ACTN</name>
<comment type="caution">
    <text evidence="6">The sequence shown here is derived from an EMBL/GenBank/DDBJ whole genome shotgun (WGS) entry which is preliminary data.</text>
</comment>
<reference evidence="7" key="1">
    <citation type="journal article" date="2019" name="Int. J. Syst. Evol. Microbiol.">
        <title>The Global Catalogue of Microorganisms (GCM) 10K type strain sequencing project: providing services to taxonomists for standard genome sequencing and annotation.</title>
        <authorList>
            <consortium name="The Broad Institute Genomics Platform"/>
            <consortium name="The Broad Institute Genome Sequencing Center for Infectious Disease"/>
            <person name="Wu L."/>
            <person name="Ma J."/>
        </authorList>
    </citation>
    <scope>NUCLEOTIDE SEQUENCE [LARGE SCALE GENOMIC DNA]</scope>
    <source>
        <strain evidence="7">JCM 3369</strain>
    </source>
</reference>
<dbReference type="InterPro" id="IPR036661">
    <property type="entry name" value="Luciferase-like_sf"/>
</dbReference>
<dbReference type="Pfam" id="PF00296">
    <property type="entry name" value="Bac_luciferase"/>
    <property type="match status" value="1"/>
</dbReference>
<dbReference type="GO" id="GO:0016491">
    <property type="term" value="F:oxidoreductase activity"/>
    <property type="evidence" value="ECO:0007669"/>
    <property type="project" value="UniProtKB-KW"/>
</dbReference>
<dbReference type="PANTHER" id="PTHR42847:SF4">
    <property type="entry name" value="ALKANESULFONATE MONOOXYGENASE-RELATED"/>
    <property type="match status" value="1"/>
</dbReference>
<evidence type="ECO:0000256" key="1">
    <source>
        <dbReference type="ARBA" id="ARBA00022630"/>
    </source>
</evidence>
<gene>
    <name evidence="6" type="ORF">ACFQKB_01155</name>
</gene>
<proteinExistence type="predicted"/>
<keyword evidence="2" id="KW-0288">FMN</keyword>
<feature type="domain" description="Luciferase-like" evidence="5">
    <location>
        <begin position="16"/>
        <end position="236"/>
    </location>
</feature>
<organism evidence="6 7">
    <name type="scientific">Actinomadura yumaensis</name>
    <dbReference type="NCBI Taxonomy" id="111807"/>
    <lineage>
        <taxon>Bacteria</taxon>
        <taxon>Bacillati</taxon>
        <taxon>Actinomycetota</taxon>
        <taxon>Actinomycetes</taxon>
        <taxon>Streptosporangiales</taxon>
        <taxon>Thermomonosporaceae</taxon>
        <taxon>Actinomadura</taxon>
    </lineage>
</organism>
<dbReference type="EMBL" id="JBHSXS010000001">
    <property type="protein sequence ID" value="MFC6878364.1"/>
    <property type="molecule type" value="Genomic_DNA"/>
</dbReference>
<dbReference type="SUPFAM" id="SSF51679">
    <property type="entry name" value="Bacterial luciferase-like"/>
    <property type="match status" value="1"/>
</dbReference>
<dbReference type="InterPro" id="IPR011251">
    <property type="entry name" value="Luciferase-like_dom"/>
</dbReference>
<keyword evidence="7" id="KW-1185">Reference proteome</keyword>
<evidence type="ECO:0000313" key="7">
    <source>
        <dbReference type="Proteomes" id="UP001596380"/>
    </source>
</evidence>
<dbReference type="InterPro" id="IPR050172">
    <property type="entry name" value="SsuD_RutA_monooxygenase"/>
</dbReference>
<keyword evidence="1" id="KW-0285">Flavoprotein</keyword>
<keyword evidence="4" id="KW-0503">Monooxygenase</keyword>
<evidence type="ECO:0000259" key="5">
    <source>
        <dbReference type="Pfam" id="PF00296"/>
    </source>
</evidence>
<evidence type="ECO:0000256" key="3">
    <source>
        <dbReference type="ARBA" id="ARBA00023002"/>
    </source>
</evidence>
<dbReference type="EC" id="1.-.-.-" evidence="6"/>